<dbReference type="EMBL" id="FOTL01000010">
    <property type="protein sequence ID" value="SFL43089.1"/>
    <property type="molecule type" value="Genomic_DNA"/>
</dbReference>
<reference evidence="11" key="4">
    <citation type="submission" date="2016-10" db="EMBL/GenBank/DDBJ databases">
        <authorList>
            <person name="Varghese N."/>
        </authorList>
    </citation>
    <scope>NUCLEOTIDE SEQUENCE [LARGE SCALE GENOMIC DNA]</scope>
    <source>
        <strain evidence="11">DSM 16632</strain>
    </source>
</reference>
<organism evidence="8 10">
    <name type="scientific">Methanobrevibacter olleyae</name>
    <dbReference type="NCBI Taxonomy" id="294671"/>
    <lineage>
        <taxon>Archaea</taxon>
        <taxon>Methanobacteriati</taxon>
        <taxon>Methanobacteriota</taxon>
        <taxon>Methanomada group</taxon>
        <taxon>Methanobacteria</taxon>
        <taxon>Methanobacteriales</taxon>
        <taxon>Methanobacteriaceae</taxon>
        <taxon>Methanobrevibacter</taxon>
    </lineage>
</organism>
<dbReference type="InterPro" id="IPR018076">
    <property type="entry name" value="T2SS_GspF_dom"/>
</dbReference>
<evidence type="ECO:0000259" key="7">
    <source>
        <dbReference type="Pfam" id="PF00482"/>
    </source>
</evidence>
<dbReference type="KEGG" id="mol:YLM1_0190"/>
<dbReference type="GeneID" id="70079391"/>
<evidence type="ECO:0000256" key="5">
    <source>
        <dbReference type="ARBA" id="ARBA00023136"/>
    </source>
</evidence>
<evidence type="ECO:0000256" key="1">
    <source>
        <dbReference type="ARBA" id="ARBA00004651"/>
    </source>
</evidence>
<evidence type="ECO:0000256" key="4">
    <source>
        <dbReference type="ARBA" id="ARBA00022989"/>
    </source>
</evidence>
<protein>
    <submittedName>
        <fullName evidence="9">Type II secretion system (T2SS), protein F</fullName>
    </submittedName>
    <submittedName>
        <fullName evidence="8">Type II secretion system protein F GspF</fullName>
    </submittedName>
</protein>
<feature type="transmembrane region" description="Helical" evidence="6">
    <location>
        <begin position="215"/>
        <end position="232"/>
    </location>
</feature>
<proteinExistence type="predicted"/>
<name>A0A126QX89_METOL</name>
<evidence type="ECO:0000313" key="9">
    <source>
        <dbReference type="EMBL" id="SFL43089.1"/>
    </source>
</evidence>
<evidence type="ECO:0000256" key="6">
    <source>
        <dbReference type="SAM" id="Phobius"/>
    </source>
</evidence>
<dbReference type="AlphaFoldDB" id="A0A126QX89"/>
<dbReference type="EMBL" id="CP014265">
    <property type="protein sequence ID" value="AMK14750.1"/>
    <property type="molecule type" value="Genomic_DNA"/>
</dbReference>
<dbReference type="PANTHER" id="PTHR35402">
    <property type="entry name" value="INTEGRAL MEMBRANE PROTEIN-RELATED"/>
    <property type="match status" value="1"/>
</dbReference>
<keyword evidence="5 6" id="KW-0472">Membrane</keyword>
<keyword evidence="4 6" id="KW-1133">Transmembrane helix</keyword>
<dbReference type="GO" id="GO:0005886">
    <property type="term" value="C:plasma membrane"/>
    <property type="evidence" value="ECO:0007669"/>
    <property type="project" value="UniProtKB-SubCell"/>
</dbReference>
<dbReference type="RefSeq" id="WP_067145424.1">
    <property type="nucleotide sequence ID" value="NZ_CP014265.1"/>
</dbReference>
<dbReference type="STRING" id="294671.YLM1_0190"/>
<evidence type="ECO:0000313" key="10">
    <source>
        <dbReference type="Proteomes" id="UP000066376"/>
    </source>
</evidence>
<gene>
    <name evidence="9" type="ORF">SAMN02910297_00871</name>
    <name evidence="8" type="ORF">YLM1_0190</name>
</gene>
<dbReference type="Proteomes" id="UP000066376">
    <property type="component" value="Chromosome"/>
</dbReference>
<evidence type="ECO:0000313" key="11">
    <source>
        <dbReference type="Proteomes" id="UP000183442"/>
    </source>
</evidence>
<accession>A0A126QX89</accession>
<reference evidence="9" key="3">
    <citation type="submission" date="2016-10" db="EMBL/GenBank/DDBJ databases">
        <authorList>
            <person name="de Groot N.N."/>
        </authorList>
    </citation>
    <scope>NUCLEOTIDE SEQUENCE [LARGE SCALE GENOMIC DNA]</scope>
    <source>
        <strain evidence="9">DSM 16632</strain>
    </source>
</reference>
<evidence type="ECO:0000256" key="2">
    <source>
        <dbReference type="ARBA" id="ARBA00022475"/>
    </source>
</evidence>
<dbReference type="InterPro" id="IPR042094">
    <property type="entry name" value="T2SS_GspF_sf"/>
</dbReference>
<dbReference type="InterPro" id="IPR056569">
    <property type="entry name" value="ArlJ-like"/>
</dbReference>
<keyword evidence="2" id="KW-1003">Cell membrane</keyword>
<feature type="transmembrane region" description="Helical" evidence="6">
    <location>
        <begin position="355"/>
        <end position="380"/>
    </location>
</feature>
<feature type="transmembrane region" description="Helical" evidence="6">
    <location>
        <begin position="186"/>
        <end position="209"/>
    </location>
</feature>
<dbReference type="Proteomes" id="UP000183442">
    <property type="component" value="Unassembled WGS sequence"/>
</dbReference>
<feature type="transmembrane region" description="Helical" evidence="6">
    <location>
        <begin position="392"/>
        <end position="412"/>
    </location>
</feature>
<comment type="subcellular location">
    <subcellularLocation>
        <location evidence="1">Cell membrane</location>
        <topology evidence="1">Multi-pass membrane protein</topology>
    </subcellularLocation>
</comment>
<feature type="transmembrane region" description="Helical" evidence="6">
    <location>
        <begin position="12"/>
        <end position="31"/>
    </location>
</feature>
<keyword evidence="10" id="KW-1185">Reference proteome</keyword>
<sequence length="419" mass="48051">MIIIFDEFFIQISDLLIGLFLKIIDLILLCLNKFNDGDNFVNKENYEGDFKEDSKVVFGENNKNNLDYPKNDLANLSFKSRINNFFKNDSIFEELENKYFSNSSSTISNSPKKSKNIFSSINNVSNLNNLNKEINDNNSNENIDNYQNKFFVNIKEKTIRFLVNNGYDKLLNKQYNNINEFNFYSFILRIILIIFSILTMIAALISYFISLELGLAILLLFALIAFGILYYPKIKKQNDHSSFSKELPYALRQLVTELRSGKSLFDSLDSIASSDYEVLSLEFSRVLEEIKYGESTENAFLNLEKRVNSQALSRVIYEILTSLRVGANLSSSLSIIAEDINFDIRMKLKEHGEKLNAFIMIYTFLAILAPVILLTILLASSVIIGDLVPSDLILILYSLFFPMIIVFLGFAIKKLEPKI</sequence>
<reference evidence="8 10" key="1">
    <citation type="journal article" date="2016" name="Genome Announc.">
        <title>Draft Genome Sequence of the Rumen Methanogen Methanobrevibacter olleyae YLM1.</title>
        <authorList>
            <person name="Kelly W.J."/>
            <person name="Li D."/>
            <person name="Lambie S.C."/>
            <person name="Cox F."/>
            <person name="Attwood G.T."/>
            <person name="Altermann E."/>
            <person name="Leahy S.C."/>
        </authorList>
    </citation>
    <scope>NUCLEOTIDE SEQUENCE [LARGE SCALE GENOMIC DNA]</scope>
    <source>
        <strain evidence="8 10">YLM1</strain>
    </source>
</reference>
<dbReference type="Pfam" id="PF00482">
    <property type="entry name" value="T2SSF"/>
    <property type="match status" value="1"/>
</dbReference>
<dbReference type="PANTHER" id="PTHR35402:SF1">
    <property type="entry name" value="TYPE II SECRETION SYSTEM PROTEIN GSPF DOMAIN-CONTAINING PROTEIN"/>
    <property type="match status" value="1"/>
</dbReference>
<reference evidence="10" key="2">
    <citation type="submission" date="2016-02" db="EMBL/GenBank/DDBJ databases">
        <title>The draft genome sequence of the rumen methanogen Methanobrevibacter olleyae YLM1.</title>
        <authorList>
            <consortium name="New Zealand Agricultural Greenhouse Gas Research Centre/Pastoral Greenhouse Gas Research Consortium"/>
            <person name="Kelly W.J."/>
            <person name="Li D."/>
            <person name="Lambie S.C."/>
            <person name="Attwood G.T."/>
            <person name="Altermann E."/>
            <person name="Leahy S.C."/>
        </authorList>
    </citation>
    <scope>NUCLEOTIDE SEQUENCE [LARGE SCALE GENOMIC DNA]</scope>
    <source>
        <strain evidence="10">YLM1</strain>
    </source>
</reference>
<feature type="domain" description="Type II secretion system protein GspF" evidence="7">
    <location>
        <begin position="250"/>
        <end position="375"/>
    </location>
</feature>
<evidence type="ECO:0000256" key="3">
    <source>
        <dbReference type="ARBA" id="ARBA00022692"/>
    </source>
</evidence>
<dbReference type="Gene3D" id="1.20.81.30">
    <property type="entry name" value="Type II secretion system (T2SS), domain F"/>
    <property type="match status" value="1"/>
</dbReference>
<dbReference type="PATRIC" id="fig|294671.3.peg.190"/>
<evidence type="ECO:0000313" key="8">
    <source>
        <dbReference type="EMBL" id="AMK14750.1"/>
    </source>
</evidence>
<keyword evidence="3 6" id="KW-0812">Transmembrane</keyword>